<dbReference type="Proteomes" id="UP001595767">
    <property type="component" value="Unassembled WGS sequence"/>
</dbReference>
<dbReference type="EMBL" id="JBHSBA010000003">
    <property type="protein sequence ID" value="MFC4124875.1"/>
    <property type="molecule type" value="Genomic_DNA"/>
</dbReference>
<evidence type="ECO:0000313" key="2">
    <source>
        <dbReference type="Proteomes" id="UP001595767"/>
    </source>
</evidence>
<gene>
    <name evidence="1" type="ORF">ACFOW8_08050</name>
</gene>
<reference evidence="2" key="1">
    <citation type="journal article" date="2019" name="Int. J. Syst. Evol. Microbiol.">
        <title>The Global Catalogue of Microorganisms (GCM) 10K type strain sequencing project: providing services to taxonomists for standard genome sequencing and annotation.</title>
        <authorList>
            <consortium name="The Broad Institute Genomics Platform"/>
            <consortium name="The Broad Institute Genome Sequencing Center for Infectious Disease"/>
            <person name="Wu L."/>
            <person name="Ma J."/>
        </authorList>
    </citation>
    <scope>NUCLEOTIDE SEQUENCE [LARGE SCALE GENOMIC DNA]</scope>
    <source>
        <strain evidence="2">CGMCC 4.7204</strain>
    </source>
</reference>
<dbReference type="InterPro" id="IPR010982">
    <property type="entry name" value="Lambda_DNA-bd_dom_sf"/>
</dbReference>
<protein>
    <submittedName>
        <fullName evidence="1">Helix-turn-helix domain-containing protein</fullName>
    </submittedName>
</protein>
<dbReference type="CDD" id="cd00093">
    <property type="entry name" value="HTH_XRE"/>
    <property type="match status" value="1"/>
</dbReference>
<proteinExistence type="predicted"/>
<sequence>MTGNDAADDAARRRAIGAAIQQERLSRHLSANAFARLAGVNIRTVSNLESAETWPWEANRTKIEAALGWEQGILDRWRTDPSIDLSQIAARIGSAREGSSSGRKPRSDAPLVQVKADFATGALGQLRAANIAFAAERLTLLPAEDIAKVQQFIDALGRARFSDWDDQGDYDLAWNRRAKLAPLSPTDEEAVLDSLDDVD</sequence>
<dbReference type="SUPFAM" id="SSF47413">
    <property type="entry name" value="lambda repressor-like DNA-binding domains"/>
    <property type="match status" value="1"/>
</dbReference>
<keyword evidence="2" id="KW-1185">Reference proteome</keyword>
<dbReference type="Gene3D" id="1.10.260.40">
    <property type="entry name" value="lambda repressor-like DNA-binding domains"/>
    <property type="match status" value="1"/>
</dbReference>
<comment type="caution">
    <text evidence="1">The sequence shown here is derived from an EMBL/GenBank/DDBJ whole genome shotgun (WGS) entry which is preliminary data.</text>
</comment>
<accession>A0ABV8L296</accession>
<organism evidence="1 2">
    <name type="scientific">Nocardia rhizosphaerae</name>
    <dbReference type="NCBI Taxonomy" id="1691571"/>
    <lineage>
        <taxon>Bacteria</taxon>
        <taxon>Bacillati</taxon>
        <taxon>Actinomycetota</taxon>
        <taxon>Actinomycetes</taxon>
        <taxon>Mycobacteriales</taxon>
        <taxon>Nocardiaceae</taxon>
        <taxon>Nocardia</taxon>
    </lineage>
</organism>
<dbReference type="RefSeq" id="WP_378547664.1">
    <property type="nucleotide sequence ID" value="NZ_JBHSBA010000003.1"/>
</dbReference>
<evidence type="ECO:0000313" key="1">
    <source>
        <dbReference type="EMBL" id="MFC4124875.1"/>
    </source>
</evidence>
<name>A0ABV8L296_9NOCA</name>
<dbReference type="InterPro" id="IPR001387">
    <property type="entry name" value="Cro/C1-type_HTH"/>
</dbReference>